<dbReference type="GO" id="GO:0048471">
    <property type="term" value="C:perinuclear region of cytoplasm"/>
    <property type="evidence" value="ECO:0007669"/>
    <property type="project" value="TreeGrafter"/>
</dbReference>
<dbReference type="OrthoDB" id="292937at2759"/>
<dbReference type="EMBL" id="GG662498">
    <property type="protein sequence ID" value="EAR85780.1"/>
    <property type="molecule type" value="Genomic_DNA"/>
</dbReference>
<dbReference type="InterPro" id="IPR032675">
    <property type="entry name" value="LRR_dom_sf"/>
</dbReference>
<dbReference type="SUPFAM" id="SSF52047">
    <property type="entry name" value="RNI-like"/>
    <property type="match status" value="1"/>
</dbReference>
<dbReference type="PANTHER" id="PTHR24113:SF12">
    <property type="entry name" value="RAN GTPASE-ACTIVATING PROTEIN 1"/>
    <property type="match status" value="1"/>
</dbReference>
<reference evidence="7" key="1">
    <citation type="journal article" date="2006" name="PLoS Biol.">
        <title>Macronuclear genome sequence of the ciliate Tetrahymena thermophila, a model eukaryote.</title>
        <authorList>
            <person name="Eisen J.A."/>
            <person name="Coyne R.S."/>
            <person name="Wu M."/>
            <person name="Wu D."/>
            <person name="Thiagarajan M."/>
            <person name="Wortman J.R."/>
            <person name="Badger J.H."/>
            <person name="Ren Q."/>
            <person name="Amedeo P."/>
            <person name="Jones K.M."/>
            <person name="Tallon L.J."/>
            <person name="Delcher A.L."/>
            <person name="Salzberg S.L."/>
            <person name="Silva J.C."/>
            <person name="Haas B.J."/>
            <person name="Majoros W.H."/>
            <person name="Farzad M."/>
            <person name="Carlton J.M."/>
            <person name="Smith R.K. Jr."/>
            <person name="Garg J."/>
            <person name="Pearlman R.E."/>
            <person name="Karrer K.M."/>
            <person name="Sun L."/>
            <person name="Manning G."/>
            <person name="Elde N.C."/>
            <person name="Turkewitz A.P."/>
            <person name="Asai D.J."/>
            <person name="Wilkes D.E."/>
            <person name="Wang Y."/>
            <person name="Cai H."/>
            <person name="Collins K."/>
            <person name="Stewart B.A."/>
            <person name="Lee S.R."/>
            <person name="Wilamowska K."/>
            <person name="Weinberg Z."/>
            <person name="Ruzzo W.L."/>
            <person name="Wloga D."/>
            <person name="Gaertig J."/>
            <person name="Frankel J."/>
            <person name="Tsao C.-C."/>
            <person name="Gorovsky M.A."/>
            <person name="Keeling P.J."/>
            <person name="Waller R.F."/>
            <person name="Patron N.J."/>
            <person name="Cherry J.M."/>
            <person name="Stover N.A."/>
            <person name="Krieger C.J."/>
            <person name="del Toro C."/>
            <person name="Ryder H.F."/>
            <person name="Williamson S.C."/>
            <person name="Barbeau R.A."/>
            <person name="Hamilton E.P."/>
            <person name="Orias E."/>
        </authorList>
    </citation>
    <scope>NUCLEOTIDE SEQUENCE [LARGE SCALE GENOMIC DNA]</scope>
    <source>
        <strain evidence="7">SB210</strain>
    </source>
</reference>
<evidence type="ECO:0000256" key="1">
    <source>
        <dbReference type="ARBA" id="ARBA00022468"/>
    </source>
</evidence>
<evidence type="ECO:0008006" key="8">
    <source>
        <dbReference type="Google" id="ProtNLM"/>
    </source>
</evidence>
<evidence type="ECO:0000256" key="4">
    <source>
        <dbReference type="SAM" id="Coils"/>
    </source>
</evidence>
<dbReference type="GeneID" id="7843001"/>
<dbReference type="PANTHER" id="PTHR24113">
    <property type="entry name" value="RAN GTPASE-ACTIVATING PROTEIN 1"/>
    <property type="match status" value="1"/>
</dbReference>
<dbReference type="Gene3D" id="3.80.10.10">
    <property type="entry name" value="Ribonuclease Inhibitor"/>
    <property type="match status" value="4"/>
</dbReference>
<evidence type="ECO:0000256" key="3">
    <source>
        <dbReference type="ARBA" id="ARBA00022737"/>
    </source>
</evidence>
<dbReference type="OMA" id="CEINDSG"/>
<dbReference type="AlphaFoldDB" id="Q22KL9"/>
<feature type="region of interest" description="Disordered" evidence="5">
    <location>
        <begin position="870"/>
        <end position="911"/>
    </location>
</feature>
<feature type="compositionally biased region" description="Low complexity" evidence="5">
    <location>
        <begin position="883"/>
        <end position="899"/>
    </location>
</feature>
<dbReference type="KEGG" id="tet:TTHERM_00312620"/>
<dbReference type="SMART" id="SM00368">
    <property type="entry name" value="LRR_RI"/>
    <property type="match status" value="10"/>
</dbReference>
<dbReference type="GO" id="GO:0005634">
    <property type="term" value="C:nucleus"/>
    <property type="evidence" value="ECO:0007669"/>
    <property type="project" value="TreeGrafter"/>
</dbReference>
<keyword evidence="7" id="KW-1185">Reference proteome</keyword>
<dbReference type="GO" id="GO:0006913">
    <property type="term" value="P:nucleocytoplasmic transport"/>
    <property type="evidence" value="ECO:0007669"/>
    <property type="project" value="TreeGrafter"/>
</dbReference>
<accession>Q22KL9</accession>
<dbReference type="HOGENOM" id="CLU_319237_0_0_1"/>
<evidence type="ECO:0000313" key="7">
    <source>
        <dbReference type="Proteomes" id="UP000009168"/>
    </source>
</evidence>
<keyword evidence="3" id="KW-0677">Repeat</keyword>
<evidence type="ECO:0000256" key="5">
    <source>
        <dbReference type="SAM" id="MobiDB-lite"/>
    </source>
</evidence>
<keyword evidence="2" id="KW-0433">Leucine-rich repeat</keyword>
<feature type="coiled-coil region" evidence="4">
    <location>
        <begin position="835"/>
        <end position="862"/>
    </location>
</feature>
<dbReference type="Proteomes" id="UP000009168">
    <property type="component" value="Unassembled WGS sequence"/>
</dbReference>
<dbReference type="RefSeq" id="XP_001033443.1">
    <property type="nucleotide sequence ID" value="XM_001033443.3"/>
</dbReference>
<dbReference type="eggNOG" id="KOG4308">
    <property type="taxonomic scope" value="Eukaryota"/>
</dbReference>
<protein>
    <recommendedName>
        <fullName evidence="8">Leucine Rich Repeat family protein</fullName>
    </recommendedName>
</protein>
<keyword evidence="4" id="KW-0175">Coiled coil</keyword>
<dbReference type="GO" id="GO:0005829">
    <property type="term" value="C:cytosol"/>
    <property type="evidence" value="ECO:0007669"/>
    <property type="project" value="TreeGrafter"/>
</dbReference>
<feature type="compositionally biased region" description="Basic residues" evidence="5">
    <location>
        <begin position="900"/>
        <end position="911"/>
    </location>
</feature>
<dbReference type="Pfam" id="PF13516">
    <property type="entry name" value="LRR_6"/>
    <property type="match status" value="4"/>
</dbReference>
<gene>
    <name evidence="6" type="ORF">TTHERM_00312620</name>
</gene>
<dbReference type="InterPro" id="IPR001611">
    <property type="entry name" value="Leu-rich_rpt"/>
</dbReference>
<dbReference type="GO" id="GO:0031267">
    <property type="term" value="F:small GTPase binding"/>
    <property type="evidence" value="ECO:0007669"/>
    <property type="project" value="TreeGrafter"/>
</dbReference>
<organism evidence="6 7">
    <name type="scientific">Tetrahymena thermophila (strain SB210)</name>
    <dbReference type="NCBI Taxonomy" id="312017"/>
    <lineage>
        <taxon>Eukaryota</taxon>
        <taxon>Sar</taxon>
        <taxon>Alveolata</taxon>
        <taxon>Ciliophora</taxon>
        <taxon>Intramacronucleata</taxon>
        <taxon>Oligohymenophorea</taxon>
        <taxon>Hymenostomatida</taxon>
        <taxon>Tetrahymenina</taxon>
        <taxon>Tetrahymenidae</taxon>
        <taxon>Tetrahymena</taxon>
    </lineage>
</organism>
<evidence type="ECO:0000256" key="2">
    <source>
        <dbReference type="ARBA" id="ARBA00022614"/>
    </source>
</evidence>
<dbReference type="InterPro" id="IPR027038">
    <property type="entry name" value="RanGap"/>
</dbReference>
<keyword evidence="1" id="KW-0343">GTPase activation</keyword>
<evidence type="ECO:0000313" key="6">
    <source>
        <dbReference type="EMBL" id="EAR85780.1"/>
    </source>
</evidence>
<sequence>MAQHHKSKPKARNSLMDAWNRLESALRDTDDIADSTQLHMKEFAIHFGGSNSVQKPNLMPSNSQYLQGNSIYRDDAYLENEDLFSAGDMKKKQSIHLKQSQSTNRIKPLSAQISNKQLISSNLRPQTAALNRKASVNNQGMQRIQSSVPQRNLVSAQSQASFFQNNNNVQQQYKYPISQVSSLKSLMNLRAQSRPFSRNGIPNPHVAKQSDLELLSQIPPSQIDDLINKSETVRSLPVDQILDLFHAKCRDSKVEYMPDQAVKFIEKIKKNCAKRQFILKECGLGIDSAHVLGNIIISNNHFVRLNFQKNILSNTGAVIVSEALKYNFNIIHLDLSSNNISPEGFQIFFESLLGNQSLISLDISCKEGLNRNKLGLQGSRALEAFLKQNKTLQILNISGTSMTEDGSICVLNGLQGNKSIVSIDFSCNELNSAFMQEAVLKLCNSNIIELNMANNQIGDPGIESMSQMVGVNSKFYKFQSINLNNNQITSSGVSRFFEAMHHNQTLKKIYLDQNNFYGSSINAILNYLWENNTIEVLSLNQTDLDLVGGDAVGIGLQRNLSLKELYVRDNKLKDVGAKQIAEGIKLCETLTVIDLSMCGISDDTGMLIAEGLKVNKNMSAIYLRENSLHDYTGIVLVEAAKENQNLQKIDIIRNPISYRFQEEIQKCLDVNIDLYKKNLVPNYINTMEELRIFEKGKYDDYQRQQMLDKQQREVQKLYDEKKAQYERESKIEEQKTQEVIQNKDNVTYERKQLEIWYNELEKKQKIEESNIEEDIKTMTQKIGNSNSETIKMMQQKKERRDFLSKMTVQNEEAVKQANTKLSQAINVNWGLEKQIESTQLLINQQKEKLEELMLKIEKLEDYDPKTKTELEIEKIEQPQAVNPSAAKKSPKKPVQNKSKSPQKNKSPPKKK</sequence>
<name>Q22KL9_TETTS</name>
<dbReference type="GO" id="GO:0005096">
    <property type="term" value="F:GTPase activator activity"/>
    <property type="evidence" value="ECO:0007669"/>
    <property type="project" value="UniProtKB-KW"/>
</dbReference>
<proteinExistence type="predicted"/>
<dbReference type="InParanoid" id="Q22KL9"/>